<dbReference type="PANTHER" id="PTHR24220">
    <property type="entry name" value="IMPORT ATP-BINDING PROTEIN"/>
    <property type="match status" value="1"/>
</dbReference>
<protein>
    <submittedName>
        <fullName evidence="6">Lipoprotein-releasing system ATP-binding protein LolD</fullName>
    </submittedName>
</protein>
<dbReference type="PROSITE" id="PS00211">
    <property type="entry name" value="ABC_TRANSPORTER_1"/>
    <property type="match status" value="1"/>
</dbReference>
<dbReference type="InterPro" id="IPR015854">
    <property type="entry name" value="ABC_transpr_LolD-like"/>
</dbReference>
<keyword evidence="6" id="KW-0449">Lipoprotein</keyword>
<feature type="domain" description="ABC transporter" evidence="5">
    <location>
        <begin position="23"/>
        <end position="256"/>
    </location>
</feature>
<dbReference type="GO" id="GO:0005886">
    <property type="term" value="C:plasma membrane"/>
    <property type="evidence" value="ECO:0007669"/>
    <property type="project" value="TreeGrafter"/>
</dbReference>
<dbReference type="AlphaFoldDB" id="A0A328NF56"/>
<dbReference type="SMART" id="SM00382">
    <property type="entry name" value="AAA"/>
    <property type="match status" value="1"/>
</dbReference>
<evidence type="ECO:0000259" key="5">
    <source>
        <dbReference type="PROSITE" id="PS50893"/>
    </source>
</evidence>
<evidence type="ECO:0000256" key="2">
    <source>
        <dbReference type="ARBA" id="ARBA00022741"/>
    </source>
</evidence>
<name>A0A328NF56_9ACTN</name>
<keyword evidence="2" id="KW-0547">Nucleotide-binding</keyword>
<dbReference type="Proteomes" id="UP000249419">
    <property type="component" value="Unassembled WGS sequence"/>
</dbReference>
<dbReference type="SUPFAM" id="SSF52540">
    <property type="entry name" value="P-loop containing nucleoside triphosphate hydrolases"/>
    <property type="match status" value="1"/>
</dbReference>
<dbReference type="InterPro" id="IPR003439">
    <property type="entry name" value="ABC_transporter-like_ATP-bd"/>
</dbReference>
<dbReference type="GO" id="GO:0016887">
    <property type="term" value="F:ATP hydrolysis activity"/>
    <property type="evidence" value="ECO:0007669"/>
    <property type="project" value="InterPro"/>
</dbReference>
<feature type="region of interest" description="Disordered" evidence="4">
    <location>
        <begin position="235"/>
        <end position="257"/>
    </location>
</feature>
<dbReference type="InterPro" id="IPR017871">
    <property type="entry name" value="ABC_transporter-like_CS"/>
</dbReference>
<dbReference type="GO" id="GO:0098796">
    <property type="term" value="C:membrane protein complex"/>
    <property type="evidence" value="ECO:0007669"/>
    <property type="project" value="UniProtKB-ARBA"/>
</dbReference>
<dbReference type="EMBL" id="PYAG01000038">
    <property type="protein sequence ID" value="RAO28345.1"/>
    <property type="molecule type" value="Genomic_DNA"/>
</dbReference>
<evidence type="ECO:0000256" key="1">
    <source>
        <dbReference type="ARBA" id="ARBA00022448"/>
    </source>
</evidence>
<keyword evidence="3 6" id="KW-0067">ATP-binding</keyword>
<sequence length="257" mass="27664">MSFWRHRPAKRQVENGPLSSNVIELVGVSLTYSGPPPVEALRLATVSVPAGDYLTIVGRSGSGKSTLLNVIGLLDRPTAGVYRLDGIDTGELSDGELASLRARRIGFVFQSFHLMPHRTATENVGLALLYSGTSSATRMSVARDALDRVGLSHRLGALPTEMSGGERQRVAVARALAAQPSLLLCDEPTGNLDSESASVVLELIEELWRDGLTVLMITHDERIAGLGRRTVEIRDGQLTQPTATGERARPFEVQSRG</sequence>
<evidence type="ECO:0000313" key="7">
    <source>
        <dbReference type="Proteomes" id="UP000249419"/>
    </source>
</evidence>
<gene>
    <name evidence="6" type="ORF">PSN13_05578</name>
</gene>
<dbReference type="Pfam" id="PF00005">
    <property type="entry name" value="ABC_tran"/>
    <property type="match status" value="1"/>
</dbReference>
<organism evidence="6 7">
    <name type="scientific">Micromonospora saelicesensis</name>
    <dbReference type="NCBI Taxonomy" id="285676"/>
    <lineage>
        <taxon>Bacteria</taxon>
        <taxon>Bacillati</taxon>
        <taxon>Actinomycetota</taxon>
        <taxon>Actinomycetes</taxon>
        <taxon>Micromonosporales</taxon>
        <taxon>Micromonosporaceae</taxon>
        <taxon>Micromonospora</taxon>
    </lineage>
</organism>
<dbReference type="InterPro" id="IPR017911">
    <property type="entry name" value="MacB-like_ATP-bd"/>
</dbReference>
<dbReference type="GO" id="GO:0022857">
    <property type="term" value="F:transmembrane transporter activity"/>
    <property type="evidence" value="ECO:0007669"/>
    <property type="project" value="TreeGrafter"/>
</dbReference>
<proteinExistence type="predicted"/>
<evidence type="ECO:0000313" key="6">
    <source>
        <dbReference type="EMBL" id="RAO28345.1"/>
    </source>
</evidence>
<reference evidence="6 7" key="1">
    <citation type="submission" date="2018-03" db="EMBL/GenBank/DDBJ databases">
        <title>Defining the species Micromonospora saelicesensis and Micromonospora noduli under the framework of genomics.</title>
        <authorList>
            <person name="Riesco R."/>
            <person name="Trujillo M.E."/>
        </authorList>
    </citation>
    <scope>NUCLEOTIDE SEQUENCE [LARGE SCALE GENOMIC DNA]</scope>
    <source>
        <strain evidence="6 7">PSN13</strain>
    </source>
</reference>
<dbReference type="InterPro" id="IPR003593">
    <property type="entry name" value="AAA+_ATPase"/>
</dbReference>
<keyword evidence="1" id="KW-0813">Transport</keyword>
<evidence type="ECO:0000256" key="4">
    <source>
        <dbReference type="SAM" id="MobiDB-lite"/>
    </source>
</evidence>
<dbReference type="InterPro" id="IPR027417">
    <property type="entry name" value="P-loop_NTPase"/>
</dbReference>
<dbReference type="PANTHER" id="PTHR24220:SF86">
    <property type="entry name" value="ABC TRANSPORTER ABCH.1"/>
    <property type="match status" value="1"/>
</dbReference>
<dbReference type="PROSITE" id="PS50893">
    <property type="entry name" value="ABC_TRANSPORTER_2"/>
    <property type="match status" value="1"/>
</dbReference>
<accession>A0A328NF56</accession>
<dbReference type="FunFam" id="3.40.50.300:FF:000032">
    <property type="entry name" value="Export ABC transporter ATP-binding protein"/>
    <property type="match status" value="1"/>
</dbReference>
<dbReference type="GO" id="GO:0005524">
    <property type="term" value="F:ATP binding"/>
    <property type="evidence" value="ECO:0007669"/>
    <property type="project" value="UniProtKB-KW"/>
</dbReference>
<dbReference type="Gene3D" id="3.40.50.300">
    <property type="entry name" value="P-loop containing nucleotide triphosphate hydrolases"/>
    <property type="match status" value="1"/>
</dbReference>
<comment type="caution">
    <text evidence="6">The sequence shown here is derived from an EMBL/GenBank/DDBJ whole genome shotgun (WGS) entry which is preliminary data.</text>
</comment>
<dbReference type="CDD" id="cd03255">
    <property type="entry name" value="ABC_MJ0796_LolCDE_FtsE"/>
    <property type="match status" value="1"/>
</dbReference>
<evidence type="ECO:0000256" key="3">
    <source>
        <dbReference type="ARBA" id="ARBA00022840"/>
    </source>
</evidence>